<dbReference type="Gene3D" id="1.25.40.10">
    <property type="entry name" value="Tetratricopeptide repeat domain"/>
    <property type="match status" value="1"/>
</dbReference>
<dbReference type="InterPro" id="IPR011990">
    <property type="entry name" value="TPR-like_helical_dom_sf"/>
</dbReference>
<name>A0A0J1BBM5_RHOIS</name>
<dbReference type="SUPFAM" id="SSF48452">
    <property type="entry name" value="TPR-like"/>
    <property type="match status" value="1"/>
</dbReference>
<accession>A0A0J1BBM5</accession>
<evidence type="ECO:0000256" key="1">
    <source>
        <dbReference type="SAM" id="Phobius"/>
    </source>
</evidence>
<dbReference type="STRING" id="595434.RISK_004011"/>
<dbReference type="Proteomes" id="UP000036367">
    <property type="component" value="Unassembled WGS sequence"/>
</dbReference>
<dbReference type="EMBL" id="LECT01000030">
    <property type="protein sequence ID" value="KLU04042.1"/>
    <property type="molecule type" value="Genomic_DNA"/>
</dbReference>
<organism evidence="2 3">
    <name type="scientific">Rhodopirellula islandica</name>
    <dbReference type="NCBI Taxonomy" id="595434"/>
    <lineage>
        <taxon>Bacteria</taxon>
        <taxon>Pseudomonadati</taxon>
        <taxon>Planctomycetota</taxon>
        <taxon>Planctomycetia</taxon>
        <taxon>Pirellulales</taxon>
        <taxon>Pirellulaceae</taxon>
        <taxon>Rhodopirellula</taxon>
    </lineage>
</organism>
<feature type="transmembrane region" description="Helical" evidence="1">
    <location>
        <begin position="33"/>
        <end position="53"/>
    </location>
</feature>
<protein>
    <recommendedName>
        <fullName evidence="4">Transmembrane protein</fullName>
    </recommendedName>
</protein>
<dbReference type="AlphaFoldDB" id="A0A0J1BBM5"/>
<reference evidence="2" key="1">
    <citation type="submission" date="2015-05" db="EMBL/GenBank/DDBJ databases">
        <title>Permanent draft genome of Rhodopirellula islandicus K833.</title>
        <authorList>
            <person name="Kizina J."/>
            <person name="Richter M."/>
            <person name="Glockner F.O."/>
            <person name="Harder J."/>
        </authorList>
    </citation>
    <scope>NUCLEOTIDE SEQUENCE [LARGE SCALE GENOMIC DNA]</scope>
    <source>
        <strain evidence="2">K833</strain>
    </source>
</reference>
<dbReference type="PATRIC" id="fig|595434.4.peg.3801"/>
<keyword evidence="1" id="KW-0472">Membrane</keyword>
<proteinExistence type="predicted"/>
<keyword evidence="1" id="KW-0812">Transmembrane</keyword>
<keyword evidence="1" id="KW-1133">Transmembrane helix</keyword>
<sequence length="395" mass="43331">MLWPPTVIAVLVAVRHLLLDPNGHIEWFGRDDVYAVSMFAALPMGFAGAIRVAKKSRSSAIVLGACLLAGCLCLAAMSHGISIPENLLAITIARALQSCLTAFAVANLCVGIASLQSPDHPPSNVVGAGQGGQHFLPTWAWLLFGTATIAIPATYTHSAAESLEKKLQESLSSHRVALAWEQCSQLRRLDPGATTADSDLAALEGNLHEQKVQLESEVQQPMPRNISIALIGRRITSLVQLDRNHEALGWIRPMMSGRNFHPISLDFYGLCQQRLEQPAESMRGYERSLKHWERQPDSPGKRNAMISAYKGIAFAARQLGNRRLEEEAYQTLVQLAPTAENHFLLATSYKEHQKTSLAAENAQLAAQLDPLYAEQAQSMLSQLSRDHFSCFLVPR</sequence>
<evidence type="ECO:0000313" key="3">
    <source>
        <dbReference type="Proteomes" id="UP000036367"/>
    </source>
</evidence>
<gene>
    <name evidence="2" type="ORF">RISK_004011</name>
</gene>
<evidence type="ECO:0000313" key="2">
    <source>
        <dbReference type="EMBL" id="KLU04042.1"/>
    </source>
</evidence>
<feature type="transmembrane region" description="Helical" evidence="1">
    <location>
        <begin position="60"/>
        <end position="81"/>
    </location>
</feature>
<comment type="caution">
    <text evidence="2">The sequence shown here is derived from an EMBL/GenBank/DDBJ whole genome shotgun (WGS) entry which is preliminary data.</text>
</comment>
<keyword evidence="3" id="KW-1185">Reference proteome</keyword>
<evidence type="ECO:0008006" key="4">
    <source>
        <dbReference type="Google" id="ProtNLM"/>
    </source>
</evidence>